<dbReference type="PRINTS" id="PR00741">
    <property type="entry name" value="GLHYDRLASE29"/>
</dbReference>
<dbReference type="EC" id="3.2.1.51" evidence="3"/>
<keyword evidence="5" id="KW-0378">Hydrolase</keyword>
<dbReference type="Pfam" id="PF16757">
    <property type="entry name" value="Fucosidase_C"/>
    <property type="match status" value="1"/>
</dbReference>
<accession>A0ABT8W934</accession>
<evidence type="ECO:0000256" key="4">
    <source>
        <dbReference type="ARBA" id="ARBA00022729"/>
    </source>
</evidence>
<dbReference type="InterPro" id="IPR017853">
    <property type="entry name" value="GH"/>
</dbReference>
<comment type="function">
    <text evidence="1">Alpha-L-fucosidase is responsible for hydrolyzing the alpha-1,6-linked fucose joined to the reducing-end N-acetylglucosamine of the carbohydrate moieties of glycoproteins.</text>
</comment>
<dbReference type="Gene3D" id="3.20.20.80">
    <property type="entry name" value="Glycosidases"/>
    <property type="match status" value="1"/>
</dbReference>
<dbReference type="SMART" id="SM00812">
    <property type="entry name" value="Alpha_L_fucos"/>
    <property type="match status" value="1"/>
</dbReference>
<dbReference type="Pfam" id="PF01120">
    <property type="entry name" value="Alpha_L_fucos"/>
    <property type="match status" value="1"/>
</dbReference>
<dbReference type="RefSeq" id="WP_303277290.1">
    <property type="nucleotide sequence ID" value="NZ_JAUOEK010000082.1"/>
</dbReference>
<evidence type="ECO:0000259" key="8">
    <source>
        <dbReference type="Pfam" id="PF16757"/>
    </source>
</evidence>
<gene>
    <name evidence="9" type="ORF">Q4Q35_07225</name>
</gene>
<dbReference type="InterPro" id="IPR016286">
    <property type="entry name" value="FUC_metazoa-typ"/>
</dbReference>
<dbReference type="PANTHER" id="PTHR10030">
    <property type="entry name" value="ALPHA-L-FUCOSIDASE"/>
    <property type="match status" value="1"/>
</dbReference>
<dbReference type="InterPro" id="IPR013780">
    <property type="entry name" value="Glyco_hydro_b"/>
</dbReference>
<dbReference type="SUPFAM" id="SSF51445">
    <property type="entry name" value="(Trans)glycosidases"/>
    <property type="match status" value="1"/>
</dbReference>
<evidence type="ECO:0000256" key="6">
    <source>
        <dbReference type="ARBA" id="ARBA00023295"/>
    </source>
</evidence>
<keyword evidence="10" id="KW-1185">Reference proteome</keyword>
<comment type="caution">
    <text evidence="9">The sequence shown here is derived from an EMBL/GenBank/DDBJ whole genome shotgun (WGS) entry which is preliminary data.</text>
</comment>
<evidence type="ECO:0000256" key="5">
    <source>
        <dbReference type="ARBA" id="ARBA00022801"/>
    </source>
</evidence>
<dbReference type="Gene3D" id="2.60.40.1180">
    <property type="entry name" value="Golgi alpha-mannosidase II"/>
    <property type="match status" value="1"/>
</dbReference>
<dbReference type="InterPro" id="IPR031919">
    <property type="entry name" value="Fucosidase_C"/>
</dbReference>
<sequence length="620" mass="70733">MKKIKKLSIYVCITLLFGLHSCKKASETIQISEPVKESFDQTSKWILLNKTDAIKDGNSYSWDFEVKHPIIYNVQVLFTKLLTKDLEIVRVNVDEQEIKESINESYKTYKNQVVSEFEKTIKFNKKGKHILTIETTADFEQIRIVPNFRNPIGTGEHHEEWLKMHQSPEKQAALDWFKEAKFGMFIHWGLYSQAGGVWKGTRINDAPYPGPKVAEWLMHAFRIPRDEYATLAKTFNPDKSFAQNIAKLAKDAGMKYVVITSKHHDGFALFDSESSDYDMVDATPYKADAIKELYEACLNEGIDFGVYYSHGNDWKDGTDGNYVNIKKVNDSLGVFTHPMGKNLWDPSPNTHEAYVESKAYPQINELVKALPKLRLIWFDGEGFITEEQSFRFYKLIFDANPNILVNRRVGWEFGDYLDAGDNKIPSADETLEKYWETCGTTNNSWGYKSYDNDWKSTKELLYYFVDIMSKGGNYLLNIGPDGVGHVPEASAKGLREMGAWIQINSEAVYGTSRWKTPNEGQEETLLEGTGHRAAKGFSRSFTPQDFWFTTKNNKVYAISLVEASGIISIKALGKKEGTIKSVKILGSKKEVKWNQTDDGLRVNLKDIQTNKNGFVVEVSF</sequence>
<feature type="domain" description="Alpha-L-fucosidase C-terminal" evidence="8">
    <location>
        <begin position="544"/>
        <end position="611"/>
    </location>
</feature>
<keyword evidence="6" id="KW-0326">Glycosidase</keyword>
<dbReference type="EMBL" id="JAUOEK010000082">
    <property type="protein sequence ID" value="MDO5969593.1"/>
    <property type="molecule type" value="Genomic_DNA"/>
</dbReference>
<dbReference type="InterPro" id="IPR000933">
    <property type="entry name" value="Glyco_hydro_29"/>
</dbReference>
<reference evidence="9" key="1">
    <citation type="submission" date="2023-07" db="EMBL/GenBank/DDBJ databases">
        <title>Two novel species in the genus Flavivirga.</title>
        <authorList>
            <person name="Kwon K."/>
        </authorList>
    </citation>
    <scope>NUCLEOTIDE SEQUENCE</scope>
    <source>
        <strain evidence="9">KCTC 52353</strain>
    </source>
</reference>
<comment type="similarity">
    <text evidence="2">Belongs to the glycosyl hydrolase 29 family.</text>
</comment>
<evidence type="ECO:0000259" key="7">
    <source>
        <dbReference type="Pfam" id="PF01120"/>
    </source>
</evidence>
<feature type="domain" description="Glycoside hydrolase family 29 N-terminal" evidence="7">
    <location>
        <begin position="159"/>
        <end position="506"/>
    </location>
</feature>
<proteinExistence type="inferred from homology"/>
<dbReference type="PANTHER" id="PTHR10030:SF37">
    <property type="entry name" value="ALPHA-L-FUCOSIDASE-RELATED"/>
    <property type="match status" value="1"/>
</dbReference>
<evidence type="ECO:0000256" key="1">
    <source>
        <dbReference type="ARBA" id="ARBA00004071"/>
    </source>
</evidence>
<evidence type="ECO:0000313" key="9">
    <source>
        <dbReference type="EMBL" id="MDO5969593.1"/>
    </source>
</evidence>
<organism evidence="9 10">
    <name type="scientific">Flavivirga aquimarina</name>
    <dbReference type="NCBI Taxonomy" id="2027862"/>
    <lineage>
        <taxon>Bacteria</taxon>
        <taxon>Pseudomonadati</taxon>
        <taxon>Bacteroidota</taxon>
        <taxon>Flavobacteriia</taxon>
        <taxon>Flavobacteriales</taxon>
        <taxon>Flavobacteriaceae</taxon>
        <taxon>Flavivirga</taxon>
    </lineage>
</organism>
<protein>
    <recommendedName>
        <fullName evidence="3">alpha-L-fucosidase</fullName>
        <ecNumber evidence="3">3.2.1.51</ecNumber>
    </recommendedName>
</protein>
<evidence type="ECO:0000256" key="3">
    <source>
        <dbReference type="ARBA" id="ARBA00012662"/>
    </source>
</evidence>
<dbReference type="Proteomes" id="UP001176883">
    <property type="component" value="Unassembled WGS sequence"/>
</dbReference>
<keyword evidence="4" id="KW-0732">Signal</keyword>
<evidence type="ECO:0000256" key="2">
    <source>
        <dbReference type="ARBA" id="ARBA00007951"/>
    </source>
</evidence>
<evidence type="ECO:0000313" key="10">
    <source>
        <dbReference type="Proteomes" id="UP001176883"/>
    </source>
</evidence>
<name>A0ABT8W934_9FLAO</name>
<dbReference type="InterPro" id="IPR057739">
    <property type="entry name" value="Glyco_hydro_29_N"/>
</dbReference>